<feature type="transmembrane region" description="Helical" evidence="13">
    <location>
        <begin position="263"/>
        <end position="281"/>
    </location>
</feature>
<evidence type="ECO:0000256" key="13">
    <source>
        <dbReference type="HAMAP-Rule" id="MF_03189"/>
    </source>
</evidence>
<comment type="cofactor">
    <cofactor evidence="1 13">
        <name>Mg(2+)</name>
        <dbReference type="ChEBI" id="CHEBI:18420"/>
    </cofactor>
</comment>
<keyword evidence="5 13" id="KW-0831">Ubiquinone biosynthesis</keyword>
<dbReference type="GO" id="GO:0006744">
    <property type="term" value="P:ubiquinone biosynthetic process"/>
    <property type="evidence" value="ECO:0007669"/>
    <property type="project" value="UniProtKB-UniRule"/>
</dbReference>
<dbReference type="HAMAP" id="MF_01635">
    <property type="entry name" value="UbiA"/>
    <property type="match status" value="1"/>
</dbReference>
<reference evidence="14 15" key="1">
    <citation type="journal article" date="2023" name="Sci. Data">
        <title>Genome assembly of the Korean intertidal mud-creeper Batillaria attramentaria.</title>
        <authorList>
            <person name="Patra A.K."/>
            <person name="Ho P.T."/>
            <person name="Jun S."/>
            <person name="Lee S.J."/>
            <person name="Kim Y."/>
            <person name="Won Y.J."/>
        </authorList>
    </citation>
    <scope>NUCLEOTIDE SEQUENCE [LARGE SCALE GENOMIC DNA]</scope>
    <source>
        <strain evidence="14">Wonlab-2016</strain>
    </source>
</reference>
<dbReference type="InterPro" id="IPR006370">
    <property type="entry name" value="HB_polyprenyltransferase-like"/>
</dbReference>
<name>A0ABD0LWW9_9CAEN</name>
<comment type="function">
    <text evidence="13">Catalyzes the prenylation of para-hydroxybenzoate (PHB) with an all-trans polyprenyl group. Mediates the second step in the final reaction sequence of coenzyme Q (CoQ) biosynthesis, which is the condensation of the polyisoprenoid side chain with PHB, generating the first membrane-bound Q intermediate.</text>
</comment>
<comment type="similarity">
    <text evidence="3 13">Belongs to the UbiA prenyltransferase family.</text>
</comment>
<dbReference type="GO" id="GO:0008299">
    <property type="term" value="P:isoprenoid biosynthetic process"/>
    <property type="evidence" value="ECO:0007669"/>
    <property type="project" value="UniProtKB-UniRule"/>
</dbReference>
<organism evidence="14 15">
    <name type="scientific">Batillaria attramentaria</name>
    <dbReference type="NCBI Taxonomy" id="370345"/>
    <lineage>
        <taxon>Eukaryota</taxon>
        <taxon>Metazoa</taxon>
        <taxon>Spiralia</taxon>
        <taxon>Lophotrochozoa</taxon>
        <taxon>Mollusca</taxon>
        <taxon>Gastropoda</taxon>
        <taxon>Caenogastropoda</taxon>
        <taxon>Sorbeoconcha</taxon>
        <taxon>Cerithioidea</taxon>
        <taxon>Batillariidae</taxon>
        <taxon>Batillaria</taxon>
    </lineage>
</organism>
<sequence length="454" mass="49790">MFCRHLLLRTMLPSGAQRLLGLETASVSPLSSLSSQHSCSSDLYVSQRTLRRLCSPPVTQFSCLGLGVHHSLHTRTGIQVDFTSCHKQSKTIHVPANHTLSQELHTGSSNRCGRSSTTKRHPLLGTQCTLSDVQPTRFLAFSTKAILEASPPSFQPYLRLIRFDKPIGTMLLLWPCTWSIALAATPGHLPDARMLALFGAGAFFMRGAGCIINDMWDSDFDKKVERTKLRPLASGELTHFQALVFLASQLSISLGILLQLNTYSILLGAASMILVVLYPLAKRFTYWPQLMLGFTFNYGALLGWSAVRGACEWSVCLPLYAAGIMWTLIYDTIYAHQDKYDDMLIGVKSSALKLGDQTKPCLAVFSTVMISCLTATGVMCDQTWPYFAGVGLTAAHLAHQLYTVDLNNADECAAKFRANSKLGLVLFLSIVAANLLRKETPAGDDAQKTDTVTD</sequence>
<accession>A0ABD0LWW9</accession>
<keyword evidence="9 13" id="KW-0414">Isoprene biosynthesis</keyword>
<dbReference type="Proteomes" id="UP001519460">
    <property type="component" value="Unassembled WGS sequence"/>
</dbReference>
<proteinExistence type="inferred from homology"/>
<comment type="subcellular location">
    <subcellularLocation>
        <location evidence="2">Membrane</location>
        <topology evidence="2">Multi-pass membrane protein</topology>
    </subcellularLocation>
    <subcellularLocation>
        <location evidence="13">Mitochondrion inner membrane</location>
        <topology evidence="13">Multi-pass membrane protein</topology>
        <orientation evidence="13">Matrix side</orientation>
    </subcellularLocation>
</comment>
<dbReference type="PANTHER" id="PTHR11048:SF28">
    <property type="entry name" value="4-HYDROXYBENZOATE POLYPRENYLTRANSFERASE, MITOCHONDRIAL"/>
    <property type="match status" value="1"/>
</dbReference>
<evidence type="ECO:0000256" key="9">
    <source>
        <dbReference type="ARBA" id="ARBA00023229"/>
    </source>
</evidence>
<protein>
    <recommendedName>
        <fullName evidence="13">4-hydroxybenzoate polyprenyltransferase, mitochondrial</fullName>
        <shortName evidence="13">4-HB polyprenyltransferase</shortName>
        <ecNumber evidence="13">2.5.1.39</ecNumber>
    </recommendedName>
    <alternativeName>
        <fullName evidence="13">Para-hydroxybenzoate--polyprenyltransferase</fullName>
        <shortName evidence="13">PHB:PPT</shortName>
        <shortName evidence="13">PHB:polyprenyltransferase</shortName>
    </alternativeName>
</protein>
<keyword evidence="13" id="KW-0496">Mitochondrion</keyword>
<evidence type="ECO:0000313" key="15">
    <source>
        <dbReference type="Proteomes" id="UP001519460"/>
    </source>
</evidence>
<evidence type="ECO:0000256" key="1">
    <source>
        <dbReference type="ARBA" id="ARBA00001946"/>
    </source>
</evidence>
<dbReference type="EC" id="2.5.1.39" evidence="13"/>
<keyword evidence="7 13" id="KW-1133">Transmembrane helix</keyword>
<comment type="catalytic activity">
    <reaction evidence="12">
        <text>an all-trans-polyprenyl diphosphate + 4-hydroxybenzoate = a 4-hydroxy-3-(all-trans-polyprenyl)benzoate + diphosphate</text>
        <dbReference type="Rhea" id="RHEA:44504"/>
        <dbReference type="Rhea" id="RHEA-COMP:9514"/>
        <dbReference type="Rhea" id="RHEA-COMP:9564"/>
        <dbReference type="ChEBI" id="CHEBI:17879"/>
        <dbReference type="ChEBI" id="CHEBI:33019"/>
        <dbReference type="ChEBI" id="CHEBI:58914"/>
        <dbReference type="ChEBI" id="CHEBI:78396"/>
        <dbReference type="EC" id="2.5.1.39"/>
    </reaction>
    <physiologicalReaction direction="left-to-right" evidence="12">
        <dbReference type="Rhea" id="RHEA:44505"/>
    </physiologicalReaction>
</comment>
<evidence type="ECO:0000313" key="14">
    <source>
        <dbReference type="EMBL" id="KAK7503613.1"/>
    </source>
</evidence>
<evidence type="ECO:0000256" key="7">
    <source>
        <dbReference type="ARBA" id="ARBA00022989"/>
    </source>
</evidence>
<evidence type="ECO:0000256" key="10">
    <source>
        <dbReference type="ARBA" id="ARBA00049890"/>
    </source>
</evidence>
<dbReference type="PANTHER" id="PTHR11048">
    <property type="entry name" value="PRENYLTRANSFERASES"/>
    <property type="match status" value="1"/>
</dbReference>
<dbReference type="FunFam" id="1.10.357.140:FF:000003">
    <property type="entry name" value="4-hydroxybenzoate polyprenyltransferase, mitochondrial"/>
    <property type="match status" value="1"/>
</dbReference>
<keyword evidence="15" id="KW-1185">Reference proteome</keyword>
<evidence type="ECO:0000256" key="5">
    <source>
        <dbReference type="ARBA" id="ARBA00022688"/>
    </source>
</evidence>
<keyword evidence="6 13" id="KW-0812">Transmembrane</keyword>
<comment type="pathway">
    <text evidence="13">Cofactor biosynthesis; ubiquinone biosynthesis.</text>
</comment>
<comment type="catalytic activity">
    <reaction evidence="11">
        <text>all-trans-nonaprenyl diphosphate + 4-hydroxybenzoate = 4-hydroxy-3-(all-trans-nonaprenyl)benzoate + diphosphate</text>
        <dbReference type="Rhea" id="RHEA:17709"/>
        <dbReference type="ChEBI" id="CHEBI:17879"/>
        <dbReference type="ChEBI" id="CHEBI:33019"/>
        <dbReference type="ChEBI" id="CHEBI:58391"/>
        <dbReference type="ChEBI" id="CHEBI:84502"/>
        <dbReference type="EC" id="2.5.1.39"/>
    </reaction>
    <physiologicalReaction direction="left-to-right" evidence="11">
        <dbReference type="Rhea" id="RHEA:17710"/>
    </physiologicalReaction>
</comment>
<dbReference type="Gene3D" id="1.10.357.140">
    <property type="entry name" value="UbiA prenyltransferase"/>
    <property type="match status" value="1"/>
</dbReference>
<keyword evidence="13" id="KW-0999">Mitochondrion inner membrane</keyword>
<evidence type="ECO:0000256" key="3">
    <source>
        <dbReference type="ARBA" id="ARBA00005985"/>
    </source>
</evidence>
<keyword evidence="8 13" id="KW-0472">Membrane</keyword>
<dbReference type="Pfam" id="PF01040">
    <property type="entry name" value="UbiA"/>
    <property type="match status" value="1"/>
</dbReference>
<dbReference type="FunFam" id="1.20.120.1780:FF:000001">
    <property type="entry name" value="4-hydroxybenzoate octaprenyltransferase"/>
    <property type="match status" value="1"/>
</dbReference>
<dbReference type="AlphaFoldDB" id="A0ABD0LWW9"/>
<evidence type="ECO:0000256" key="11">
    <source>
        <dbReference type="ARBA" id="ARBA00050454"/>
    </source>
</evidence>
<evidence type="ECO:0000256" key="6">
    <source>
        <dbReference type="ARBA" id="ARBA00022692"/>
    </source>
</evidence>
<dbReference type="InterPro" id="IPR000537">
    <property type="entry name" value="UbiA_prenyltransferase"/>
</dbReference>
<dbReference type="EMBL" id="JACVVK020000019">
    <property type="protein sequence ID" value="KAK7503613.1"/>
    <property type="molecule type" value="Genomic_DNA"/>
</dbReference>
<evidence type="ECO:0000256" key="8">
    <source>
        <dbReference type="ARBA" id="ARBA00023136"/>
    </source>
</evidence>
<evidence type="ECO:0000256" key="4">
    <source>
        <dbReference type="ARBA" id="ARBA00022679"/>
    </source>
</evidence>
<evidence type="ECO:0000256" key="12">
    <source>
        <dbReference type="ARBA" id="ARBA00051182"/>
    </source>
</evidence>
<comment type="catalytic activity">
    <reaction evidence="10">
        <text>all-trans-decaprenyl diphosphate + 4-hydroxybenzoate = 4-hydroxy-3-(all-trans-decaprenyl)benzoate + diphosphate</text>
        <dbReference type="Rhea" id="RHEA:44564"/>
        <dbReference type="ChEBI" id="CHEBI:17879"/>
        <dbReference type="ChEBI" id="CHEBI:33019"/>
        <dbReference type="ChEBI" id="CHEBI:60721"/>
        <dbReference type="ChEBI" id="CHEBI:84503"/>
        <dbReference type="EC" id="2.5.1.39"/>
    </reaction>
    <physiologicalReaction direction="left-to-right" evidence="10">
        <dbReference type="Rhea" id="RHEA:44565"/>
    </physiologicalReaction>
</comment>
<feature type="transmembrane region" description="Helical" evidence="13">
    <location>
        <begin position="237"/>
        <end position="257"/>
    </location>
</feature>
<gene>
    <name evidence="14" type="ORF">BaRGS_00005152</name>
</gene>
<dbReference type="InterPro" id="IPR039653">
    <property type="entry name" value="Prenyltransferase"/>
</dbReference>
<keyword evidence="4 13" id="KW-0808">Transferase</keyword>
<dbReference type="InterPro" id="IPR044878">
    <property type="entry name" value="UbiA_sf"/>
</dbReference>
<evidence type="ECO:0000256" key="2">
    <source>
        <dbReference type="ARBA" id="ARBA00004141"/>
    </source>
</evidence>
<comment type="caution">
    <text evidence="14">The sequence shown here is derived from an EMBL/GenBank/DDBJ whole genome shotgun (WGS) entry which is preliminary data.</text>
</comment>
<feature type="transmembrane region" description="Helical" evidence="13">
    <location>
        <begin position="167"/>
        <end position="189"/>
    </location>
</feature>
<dbReference type="InterPro" id="IPR030470">
    <property type="entry name" value="UbiA_prenylTrfase_CS"/>
</dbReference>
<dbReference type="GO" id="GO:0008412">
    <property type="term" value="F:4-hydroxybenzoate polyprenyltransferase activity"/>
    <property type="evidence" value="ECO:0007669"/>
    <property type="project" value="UniProtKB-EC"/>
</dbReference>
<dbReference type="GO" id="GO:0005743">
    <property type="term" value="C:mitochondrial inner membrane"/>
    <property type="evidence" value="ECO:0007669"/>
    <property type="project" value="UniProtKB-SubCell"/>
</dbReference>
<feature type="transmembrane region" description="Helical" evidence="13">
    <location>
        <begin position="195"/>
        <end position="216"/>
    </location>
</feature>
<dbReference type="NCBIfam" id="TIGR01474">
    <property type="entry name" value="ubiA_proteo"/>
    <property type="match status" value="1"/>
</dbReference>
<dbReference type="CDD" id="cd13959">
    <property type="entry name" value="PT_UbiA_COQ2"/>
    <property type="match status" value="1"/>
</dbReference>
<dbReference type="PROSITE" id="PS00943">
    <property type="entry name" value="UBIA"/>
    <property type="match status" value="1"/>
</dbReference>